<comment type="caution">
    <text evidence="6">The sequence shown here is derived from an EMBL/GenBank/DDBJ whole genome shotgun (WGS) entry which is preliminary data.</text>
</comment>
<dbReference type="GO" id="GO:0070180">
    <property type="term" value="F:large ribosomal subunit rRNA binding"/>
    <property type="evidence" value="ECO:0007669"/>
    <property type="project" value="TreeGrafter"/>
</dbReference>
<dbReference type="InterPro" id="IPR040637">
    <property type="entry name" value="Ribosomal_uL10-like_insert"/>
</dbReference>
<dbReference type="Pfam" id="PF17777">
    <property type="entry name" value="RL10P_insert"/>
    <property type="match status" value="1"/>
</dbReference>
<dbReference type="InterPro" id="IPR043164">
    <property type="entry name" value="Ribosomal_uL10-like_insert_sf"/>
</dbReference>
<dbReference type="PANTHER" id="PTHR45699:SF3">
    <property type="entry name" value="LARGE RIBOSOMAL SUBUNIT PROTEIN UL10"/>
    <property type="match status" value="1"/>
</dbReference>
<evidence type="ECO:0000313" key="7">
    <source>
        <dbReference type="Proteomes" id="UP001370490"/>
    </source>
</evidence>
<reference evidence="6 7" key="1">
    <citation type="submission" date="2023-12" db="EMBL/GenBank/DDBJ databases">
        <title>A high-quality genome assembly for Dillenia turbinata (Dilleniales).</title>
        <authorList>
            <person name="Chanderbali A."/>
        </authorList>
    </citation>
    <scope>NUCLEOTIDE SEQUENCE [LARGE SCALE GENOMIC DNA]</scope>
    <source>
        <strain evidence="6">LSX21</strain>
        <tissue evidence="6">Leaf</tissue>
    </source>
</reference>
<keyword evidence="7" id="KW-1185">Reference proteome</keyword>
<keyword evidence="3" id="KW-0687">Ribonucleoprotein</keyword>
<evidence type="ECO:0000259" key="5">
    <source>
        <dbReference type="Pfam" id="PF17777"/>
    </source>
</evidence>
<evidence type="ECO:0000256" key="4">
    <source>
        <dbReference type="SAM" id="MobiDB-lite"/>
    </source>
</evidence>
<dbReference type="Proteomes" id="UP001370490">
    <property type="component" value="Unassembled WGS sequence"/>
</dbReference>
<name>A0AAN8VBK8_9MAGN</name>
<feature type="domain" description="Large ribosomal subunit protein uL10-like insertion" evidence="5">
    <location>
        <begin position="17"/>
        <end position="75"/>
    </location>
</feature>
<dbReference type="InterPro" id="IPR050323">
    <property type="entry name" value="Ribosomal_protein_uL10"/>
</dbReference>
<evidence type="ECO:0000256" key="1">
    <source>
        <dbReference type="ARBA" id="ARBA00008889"/>
    </source>
</evidence>
<organism evidence="6 7">
    <name type="scientific">Dillenia turbinata</name>
    <dbReference type="NCBI Taxonomy" id="194707"/>
    <lineage>
        <taxon>Eukaryota</taxon>
        <taxon>Viridiplantae</taxon>
        <taxon>Streptophyta</taxon>
        <taxon>Embryophyta</taxon>
        <taxon>Tracheophyta</taxon>
        <taxon>Spermatophyta</taxon>
        <taxon>Magnoliopsida</taxon>
        <taxon>eudicotyledons</taxon>
        <taxon>Gunneridae</taxon>
        <taxon>Pentapetalae</taxon>
        <taxon>Dilleniales</taxon>
        <taxon>Dilleniaceae</taxon>
        <taxon>Dillenia</taxon>
    </lineage>
</organism>
<evidence type="ECO:0000256" key="3">
    <source>
        <dbReference type="ARBA" id="ARBA00023274"/>
    </source>
</evidence>
<accession>A0AAN8VBK8</accession>
<dbReference type="PANTHER" id="PTHR45699">
    <property type="entry name" value="60S ACIDIC RIBOSOMAL PROTEIN P0"/>
    <property type="match status" value="1"/>
</dbReference>
<dbReference type="AlphaFoldDB" id="A0AAN8VBK8"/>
<dbReference type="EMBL" id="JBAMMX010000015">
    <property type="protein sequence ID" value="KAK6927081.1"/>
    <property type="molecule type" value="Genomic_DNA"/>
</dbReference>
<keyword evidence="2 6" id="KW-0689">Ribosomal protein</keyword>
<dbReference type="GO" id="GO:0000027">
    <property type="term" value="P:ribosomal large subunit assembly"/>
    <property type="evidence" value="ECO:0007669"/>
    <property type="project" value="TreeGrafter"/>
</dbReference>
<gene>
    <name evidence="6" type="ORF">RJ641_008800</name>
</gene>
<dbReference type="GO" id="GO:0003735">
    <property type="term" value="F:structural constituent of ribosome"/>
    <property type="evidence" value="ECO:0007669"/>
    <property type="project" value="TreeGrafter"/>
</dbReference>
<dbReference type="GO" id="GO:0022625">
    <property type="term" value="C:cytosolic large ribosomal subunit"/>
    <property type="evidence" value="ECO:0007669"/>
    <property type="project" value="TreeGrafter"/>
</dbReference>
<dbReference type="Gene3D" id="3.90.105.20">
    <property type="match status" value="1"/>
</dbReference>
<protein>
    <submittedName>
        <fullName evidence="6">60S ribosomal protein L10P, insertion domain</fullName>
    </submittedName>
</protein>
<evidence type="ECO:0000256" key="2">
    <source>
        <dbReference type="ARBA" id="ARBA00022980"/>
    </source>
</evidence>
<comment type="similarity">
    <text evidence="1">Belongs to the universal ribosomal protein uL10 family.</text>
</comment>
<proteinExistence type="inferred from homology"/>
<evidence type="ECO:0000313" key="6">
    <source>
        <dbReference type="EMBL" id="KAK6927081.1"/>
    </source>
</evidence>
<sequence>MAQNMFLNSNLTLTAPARIGIVAPTDVIVPPGSTGLDPSQTNFFQICVLKVLNITTRISKGSVETITPVELIKKGIRPFAYGFVILAVYDNGSVFSPEVLNLTEDDLVEKFTAGVSTTASLSLSIKYPTLAAAPHVFVDAYKNLLAVAVETEYCYPLAELEGGSKGSGAAPPSAIADEEDIELSDEDDEMLLDIFS</sequence>
<dbReference type="GO" id="GO:0002181">
    <property type="term" value="P:cytoplasmic translation"/>
    <property type="evidence" value="ECO:0007669"/>
    <property type="project" value="TreeGrafter"/>
</dbReference>
<feature type="region of interest" description="Disordered" evidence="4">
    <location>
        <begin position="163"/>
        <end position="182"/>
    </location>
</feature>